<dbReference type="Proteomes" id="UP000814033">
    <property type="component" value="Unassembled WGS sequence"/>
</dbReference>
<evidence type="ECO:0000313" key="2">
    <source>
        <dbReference type="Proteomes" id="UP000814033"/>
    </source>
</evidence>
<sequence length="204" mass="23080">QLVEFVSTNLDRYLPFREKAPSVKRARTSQGPYAPEHLRTREGFFSALVFRTLVYGARYMFDHPFFFNNPTTLVQHNSSMTKPDGKPLPKSYFVDNSIYGSRTSRTIADVERLWDATAQDIPFNFTTAGTENHRHPFTAFYEKAKRKEPKRVYPQCGDLIGYLLTADYVYVGVVAMPSVPEMGALIHTIAKGALFGLGVMGLIQ</sequence>
<organism evidence="1 2">
    <name type="scientific">Auriscalpium vulgare</name>
    <dbReference type="NCBI Taxonomy" id="40419"/>
    <lineage>
        <taxon>Eukaryota</taxon>
        <taxon>Fungi</taxon>
        <taxon>Dikarya</taxon>
        <taxon>Basidiomycota</taxon>
        <taxon>Agaricomycotina</taxon>
        <taxon>Agaricomycetes</taxon>
        <taxon>Russulales</taxon>
        <taxon>Auriscalpiaceae</taxon>
        <taxon>Auriscalpium</taxon>
    </lineage>
</organism>
<accession>A0ACB8R1F9</accession>
<comment type="caution">
    <text evidence="1">The sequence shown here is derived from an EMBL/GenBank/DDBJ whole genome shotgun (WGS) entry which is preliminary data.</text>
</comment>
<reference evidence="1" key="2">
    <citation type="journal article" date="2022" name="New Phytol.">
        <title>Evolutionary transition to the ectomycorrhizal habit in the genomes of a hyperdiverse lineage of mushroom-forming fungi.</title>
        <authorList>
            <person name="Looney B."/>
            <person name="Miyauchi S."/>
            <person name="Morin E."/>
            <person name="Drula E."/>
            <person name="Courty P.E."/>
            <person name="Kohler A."/>
            <person name="Kuo A."/>
            <person name="LaButti K."/>
            <person name="Pangilinan J."/>
            <person name="Lipzen A."/>
            <person name="Riley R."/>
            <person name="Andreopoulos W."/>
            <person name="He G."/>
            <person name="Johnson J."/>
            <person name="Nolan M."/>
            <person name="Tritt A."/>
            <person name="Barry K.W."/>
            <person name="Grigoriev I.V."/>
            <person name="Nagy L.G."/>
            <person name="Hibbett D."/>
            <person name="Henrissat B."/>
            <person name="Matheny P.B."/>
            <person name="Labbe J."/>
            <person name="Martin F.M."/>
        </authorList>
    </citation>
    <scope>NUCLEOTIDE SEQUENCE</scope>
    <source>
        <strain evidence="1">FP105234-sp</strain>
    </source>
</reference>
<gene>
    <name evidence="1" type="ORF">FA95DRAFT_1473767</name>
</gene>
<name>A0ACB8R1F9_9AGAM</name>
<protein>
    <submittedName>
        <fullName evidence="1">Uncharacterized protein</fullName>
    </submittedName>
</protein>
<feature type="non-terminal residue" evidence="1">
    <location>
        <position position="204"/>
    </location>
</feature>
<feature type="non-terminal residue" evidence="1">
    <location>
        <position position="1"/>
    </location>
</feature>
<dbReference type="EMBL" id="MU276818">
    <property type="protein sequence ID" value="KAI0037628.1"/>
    <property type="molecule type" value="Genomic_DNA"/>
</dbReference>
<keyword evidence="2" id="KW-1185">Reference proteome</keyword>
<reference evidence="1" key="1">
    <citation type="submission" date="2021-02" db="EMBL/GenBank/DDBJ databases">
        <authorList>
            <consortium name="DOE Joint Genome Institute"/>
            <person name="Ahrendt S."/>
            <person name="Looney B.P."/>
            <person name="Miyauchi S."/>
            <person name="Morin E."/>
            <person name="Drula E."/>
            <person name="Courty P.E."/>
            <person name="Chicoki N."/>
            <person name="Fauchery L."/>
            <person name="Kohler A."/>
            <person name="Kuo A."/>
            <person name="Labutti K."/>
            <person name="Pangilinan J."/>
            <person name="Lipzen A."/>
            <person name="Riley R."/>
            <person name="Andreopoulos W."/>
            <person name="He G."/>
            <person name="Johnson J."/>
            <person name="Barry K.W."/>
            <person name="Grigoriev I.V."/>
            <person name="Nagy L."/>
            <person name="Hibbett D."/>
            <person name="Henrissat B."/>
            <person name="Matheny P.B."/>
            <person name="Labbe J."/>
            <person name="Martin F."/>
        </authorList>
    </citation>
    <scope>NUCLEOTIDE SEQUENCE</scope>
    <source>
        <strain evidence="1">FP105234-sp</strain>
    </source>
</reference>
<evidence type="ECO:0000313" key="1">
    <source>
        <dbReference type="EMBL" id="KAI0037628.1"/>
    </source>
</evidence>
<proteinExistence type="predicted"/>